<dbReference type="Proteomes" id="UP001056120">
    <property type="component" value="Linkage Group LG26"/>
</dbReference>
<name>A0ACB8Z9B6_9ASTR</name>
<dbReference type="EMBL" id="CM042043">
    <property type="protein sequence ID" value="KAI3694234.1"/>
    <property type="molecule type" value="Genomic_DNA"/>
</dbReference>
<comment type="caution">
    <text evidence="1">The sequence shown here is derived from an EMBL/GenBank/DDBJ whole genome shotgun (WGS) entry which is preliminary data.</text>
</comment>
<protein>
    <submittedName>
        <fullName evidence="1">Uncharacterized protein</fullName>
    </submittedName>
</protein>
<evidence type="ECO:0000313" key="1">
    <source>
        <dbReference type="EMBL" id="KAI3694234.1"/>
    </source>
</evidence>
<keyword evidence="2" id="KW-1185">Reference proteome</keyword>
<proteinExistence type="predicted"/>
<organism evidence="1 2">
    <name type="scientific">Smallanthus sonchifolius</name>
    <dbReference type="NCBI Taxonomy" id="185202"/>
    <lineage>
        <taxon>Eukaryota</taxon>
        <taxon>Viridiplantae</taxon>
        <taxon>Streptophyta</taxon>
        <taxon>Embryophyta</taxon>
        <taxon>Tracheophyta</taxon>
        <taxon>Spermatophyta</taxon>
        <taxon>Magnoliopsida</taxon>
        <taxon>eudicotyledons</taxon>
        <taxon>Gunneridae</taxon>
        <taxon>Pentapetalae</taxon>
        <taxon>asterids</taxon>
        <taxon>campanulids</taxon>
        <taxon>Asterales</taxon>
        <taxon>Asteraceae</taxon>
        <taxon>Asteroideae</taxon>
        <taxon>Heliantheae alliance</taxon>
        <taxon>Millerieae</taxon>
        <taxon>Smallanthus</taxon>
    </lineage>
</organism>
<gene>
    <name evidence="1" type="ORF">L1987_77196</name>
</gene>
<evidence type="ECO:0000313" key="2">
    <source>
        <dbReference type="Proteomes" id="UP001056120"/>
    </source>
</evidence>
<reference evidence="1 2" key="2">
    <citation type="journal article" date="2022" name="Mol. Ecol. Resour.">
        <title>The genomes of chicory, endive, great burdock and yacon provide insights into Asteraceae paleo-polyploidization history and plant inulin production.</title>
        <authorList>
            <person name="Fan W."/>
            <person name="Wang S."/>
            <person name="Wang H."/>
            <person name="Wang A."/>
            <person name="Jiang F."/>
            <person name="Liu H."/>
            <person name="Zhao H."/>
            <person name="Xu D."/>
            <person name="Zhang Y."/>
        </authorList>
    </citation>
    <scope>NUCLEOTIDE SEQUENCE [LARGE SCALE GENOMIC DNA]</scope>
    <source>
        <strain evidence="2">cv. Yunnan</strain>
        <tissue evidence="1">Leaves</tissue>
    </source>
</reference>
<accession>A0ACB8Z9B6</accession>
<reference evidence="2" key="1">
    <citation type="journal article" date="2022" name="Mol. Ecol. Resour.">
        <title>The genomes of chicory, endive, great burdock and yacon provide insights into Asteraceae palaeo-polyploidization history and plant inulin production.</title>
        <authorList>
            <person name="Fan W."/>
            <person name="Wang S."/>
            <person name="Wang H."/>
            <person name="Wang A."/>
            <person name="Jiang F."/>
            <person name="Liu H."/>
            <person name="Zhao H."/>
            <person name="Xu D."/>
            <person name="Zhang Y."/>
        </authorList>
    </citation>
    <scope>NUCLEOTIDE SEQUENCE [LARGE SCALE GENOMIC DNA]</scope>
    <source>
        <strain evidence="2">cv. Yunnan</strain>
    </source>
</reference>
<sequence>MTTKIQRCNPYKLSFLSLYLHTNHCIFPYIYPLLSLGPIHPNISPALFLPSMAITEHRDIEKGDNKGLEDLIESLIDDKTSSKNANDCKEIEQSDSIAMVLLSTAVAVCGSLEFGTCVGYSAPVQSDISIDLNLSVAEYSLFGSIVTIGAMIGAVTSGRIADTIGRKGAMALSGVFCIAGWLAIFTTMGSLLLDTGRFFTGYGIGIFSFVVPIYIAEIAPKNLRGGLTTLNQLMIVTGSSISFLLGTVVSWRTLALTGLVPCVLLLVGLLFIPESPRWLAKVGREVESKDSLRRLRGAKANIFAEADEIHETILTLQSLPRARLLDLFDTKYIKAVVIAVGLMVCQQSGGINGIGFYASETFQTAGLSSGKAGTIAYALIQIPVTMLGVVLMDKSGRRALLLVSSSGTFLGCFLAGTSFFFKGQEILLEWVPLLAVSGVLIFIASFSIGMGAVPWLIMSEIFPLHIKGAAGSVAVLVNWFGAWAVSYSFNFLINWSPAGTFWLFSGFSVLTVVFVAKLVPETKGKSLEEIQVSINK</sequence>